<proteinExistence type="predicted"/>
<name>A0A0F9KZ76_9ZZZZ</name>
<gene>
    <name evidence="1" type="ORF">LCGC14_1267210</name>
</gene>
<dbReference type="AlphaFoldDB" id="A0A0F9KZ76"/>
<reference evidence="1" key="1">
    <citation type="journal article" date="2015" name="Nature">
        <title>Complex archaea that bridge the gap between prokaryotes and eukaryotes.</title>
        <authorList>
            <person name="Spang A."/>
            <person name="Saw J.H."/>
            <person name="Jorgensen S.L."/>
            <person name="Zaremba-Niedzwiedzka K."/>
            <person name="Martijn J."/>
            <person name="Lind A.E."/>
            <person name="van Eijk R."/>
            <person name="Schleper C."/>
            <person name="Guy L."/>
            <person name="Ettema T.J."/>
        </authorList>
    </citation>
    <scope>NUCLEOTIDE SEQUENCE</scope>
</reference>
<evidence type="ECO:0000313" key="1">
    <source>
        <dbReference type="EMBL" id="KKM87604.1"/>
    </source>
</evidence>
<comment type="caution">
    <text evidence="1">The sequence shown here is derived from an EMBL/GenBank/DDBJ whole genome shotgun (WGS) entry which is preliminary data.</text>
</comment>
<accession>A0A0F9KZ76</accession>
<protein>
    <submittedName>
        <fullName evidence="1">Uncharacterized protein</fullName>
    </submittedName>
</protein>
<dbReference type="EMBL" id="LAZR01007078">
    <property type="protein sequence ID" value="KKM87604.1"/>
    <property type="molecule type" value="Genomic_DNA"/>
</dbReference>
<organism evidence="1">
    <name type="scientific">marine sediment metagenome</name>
    <dbReference type="NCBI Taxonomy" id="412755"/>
    <lineage>
        <taxon>unclassified sequences</taxon>
        <taxon>metagenomes</taxon>
        <taxon>ecological metagenomes</taxon>
    </lineage>
</organism>
<sequence>MVRVGDMKIMTKQEEIREGIIKRLNEFRWELQKPNALISVGTLIILQGAFADQILKDEDSQGVVIKVEREKPHNAIMYSNDGEYQAYDDGRNIILESGYSAFEPLIKKEDGL</sequence>